<dbReference type="EMBL" id="GG662857">
    <property type="protein sequence ID" value="EWS76677.1"/>
    <property type="molecule type" value="Genomic_DNA"/>
</dbReference>
<dbReference type="InParanoid" id="W7XFN3"/>
<evidence type="ECO:0000313" key="3">
    <source>
        <dbReference type="Proteomes" id="UP000009168"/>
    </source>
</evidence>
<dbReference type="GeneID" id="24437834"/>
<gene>
    <name evidence="2" type="ORF">TTHERM_000214779</name>
</gene>
<dbReference type="KEGG" id="tet:TTHERM_000214779"/>
<reference evidence="3" key="1">
    <citation type="journal article" date="2006" name="PLoS Biol.">
        <title>Macronuclear genome sequence of the ciliate Tetrahymena thermophila, a model eukaryote.</title>
        <authorList>
            <person name="Eisen J.A."/>
            <person name="Coyne R.S."/>
            <person name="Wu M."/>
            <person name="Wu D."/>
            <person name="Thiagarajan M."/>
            <person name="Wortman J.R."/>
            <person name="Badger J.H."/>
            <person name="Ren Q."/>
            <person name="Amedeo P."/>
            <person name="Jones K.M."/>
            <person name="Tallon L.J."/>
            <person name="Delcher A.L."/>
            <person name="Salzberg S.L."/>
            <person name="Silva J.C."/>
            <person name="Haas B.J."/>
            <person name="Majoros W.H."/>
            <person name="Farzad M."/>
            <person name="Carlton J.M."/>
            <person name="Smith R.K. Jr."/>
            <person name="Garg J."/>
            <person name="Pearlman R.E."/>
            <person name="Karrer K.M."/>
            <person name="Sun L."/>
            <person name="Manning G."/>
            <person name="Elde N.C."/>
            <person name="Turkewitz A.P."/>
            <person name="Asai D.J."/>
            <person name="Wilkes D.E."/>
            <person name="Wang Y."/>
            <person name="Cai H."/>
            <person name="Collins K."/>
            <person name="Stewart B.A."/>
            <person name="Lee S.R."/>
            <person name="Wilamowska K."/>
            <person name="Weinberg Z."/>
            <person name="Ruzzo W.L."/>
            <person name="Wloga D."/>
            <person name="Gaertig J."/>
            <person name="Frankel J."/>
            <person name="Tsao C.-C."/>
            <person name="Gorovsky M.A."/>
            <person name="Keeling P.J."/>
            <person name="Waller R.F."/>
            <person name="Patron N.J."/>
            <person name="Cherry J.M."/>
            <person name="Stover N.A."/>
            <person name="Krieger C.J."/>
            <person name="del Toro C."/>
            <person name="Ryder H.F."/>
            <person name="Williamson S.C."/>
            <person name="Barbeau R.A."/>
            <person name="Hamilton E.P."/>
            <person name="Orias E."/>
        </authorList>
    </citation>
    <scope>NUCLEOTIDE SEQUENCE [LARGE SCALE GENOMIC DNA]</scope>
    <source>
        <strain evidence="3">SB210</strain>
    </source>
</reference>
<accession>W7XFN3</accession>
<keyword evidence="1" id="KW-1133">Transmembrane helix</keyword>
<evidence type="ECO:0000256" key="1">
    <source>
        <dbReference type="SAM" id="Phobius"/>
    </source>
</evidence>
<keyword evidence="3" id="KW-1185">Reference proteome</keyword>
<proteinExistence type="predicted"/>
<name>W7XFN3_TETTS</name>
<organism evidence="2 3">
    <name type="scientific">Tetrahymena thermophila (strain SB210)</name>
    <dbReference type="NCBI Taxonomy" id="312017"/>
    <lineage>
        <taxon>Eukaryota</taxon>
        <taxon>Sar</taxon>
        <taxon>Alveolata</taxon>
        <taxon>Ciliophora</taxon>
        <taxon>Intramacronucleata</taxon>
        <taxon>Oligohymenophorea</taxon>
        <taxon>Hymenostomatida</taxon>
        <taxon>Tetrahymenina</taxon>
        <taxon>Tetrahymenidae</taxon>
        <taxon>Tetrahymena</taxon>
    </lineage>
</organism>
<dbReference type="Proteomes" id="UP000009168">
    <property type="component" value="Unassembled WGS sequence"/>
</dbReference>
<dbReference type="RefSeq" id="XP_012650845.1">
    <property type="nucleotide sequence ID" value="XM_012795391.1"/>
</dbReference>
<dbReference type="AlphaFoldDB" id="W7XFN3"/>
<evidence type="ECO:0000313" key="2">
    <source>
        <dbReference type="EMBL" id="EWS76677.1"/>
    </source>
</evidence>
<sequence length="119" mass="14479">MQRKGVKNGIYKVFFCISLKKVFSVQIQFQECCYFMILIILSKNQEMNQVCKMIMVLKKYRKRRIQNSLLKELIVIKFVQYQKQKMHLCTIYFFLKFIALAIYMKDTMAFLLWKNTQSF</sequence>
<keyword evidence="1 2" id="KW-0812">Transmembrane</keyword>
<feature type="transmembrane region" description="Helical" evidence="1">
    <location>
        <begin position="86"/>
        <end position="104"/>
    </location>
</feature>
<keyword evidence="1" id="KW-0472">Membrane</keyword>
<protein>
    <submittedName>
        <fullName evidence="2">Transmembrane protein, putative</fullName>
    </submittedName>
</protein>